<dbReference type="InterPro" id="IPR052165">
    <property type="entry name" value="Membrane_assoc_protease"/>
</dbReference>
<evidence type="ECO:0000313" key="8">
    <source>
        <dbReference type="Proteomes" id="UP001145481"/>
    </source>
</evidence>
<evidence type="ECO:0000256" key="1">
    <source>
        <dbReference type="ARBA" id="ARBA00004141"/>
    </source>
</evidence>
<dbReference type="AlphaFoldDB" id="A0A9X3UQT7"/>
<dbReference type="GO" id="GO:0005886">
    <property type="term" value="C:plasma membrane"/>
    <property type="evidence" value="ECO:0007669"/>
    <property type="project" value="TreeGrafter"/>
</dbReference>
<dbReference type="SUPFAM" id="SSF141322">
    <property type="entry name" value="NfeD domain-like"/>
    <property type="match status" value="1"/>
</dbReference>
<evidence type="ECO:0000256" key="5">
    <source>
        <dbReference type="SAM" id="Phobius"/>
    </source>
</evidence>
<protein>
    <submittedName>
        <fullName evidence="7">NfeD family protein</fullName>
    </submittedName>
</protein>
<reference evidence="7" key="1">
    <citation type="submission" date="2022-07" db="EMBL/GenBank/DDBJ databases">
        <title>Genome-based characterization of novel serogroup A variants of Pasteurella multocida.</title>
        <authorList>
            <person name="Prajapati A."/>
            <person name="Yogisharadhya R."/>
            <person name="Mohanty N."/>
            <person name="Chanda M."/>
            <person name="Mendem S.K."/>
            <person name="Siddaramappa S."/>
            <person name="Shivachandra S.B."/>
        </authorList>
    </citation>
    <scope>NUCLEOTIDE SEQUENCE</scope>
    <source>
        <strain evidence="7">NIVEDIPm19</strain>
    </source>
</reference>
<dbReference type="PANTHER" id="PTHR33507">
    <property type="entry name" value="INNER MEMBRANE PROTEIN YBBJ"/>
    <property type="match status" value="1"/>
</dbReference>
<dbReference type="EMBL" id="JANJHC010000018">
    <property type="protein sequence ID" value="MDA5623562.1"/>
    <property type="molecule type" value="Genomic_DNA"/>
</dbReference>
<keyword evidence="4 5" id="KW-0472">Membrane</keyword>
<name>A0A9X3UQT7_PASMD</name>
<feature type="transmembrane region" description="Helical" evidence="5">
    <location>
        <begin position="12"/>
        <end position="33"/>
    </location>
</feature>
<dbReference type="Pfam" id="PF01957">
    <property type="entry name" value="NfeD"/>
    <property type="match status" value="1"/>
</dbReference>
<evidence type="ECO:0000313" key="7">
    <source>
        <dbReference type="EMBL" id="MDA5623562.1"/>
    </source>
</evidence>
<evidence type="ECO:0000256" key="3">
    <source>
        <dbReference type="ARBA" id="ARBA00022989"/>
    </source>
</evidence>
<feature type="transmembrane region" description="Helical" evidence="5">
    <location>
        <begin position="39"/>
        <end position="72"/>
    </location>
</feature>
<accession>A0A9X3UQT7</accession>
<organism evidence="7 8">
    <name type="scientific">Pasteurella multocida</name>
    <dbReference type="NCBI Taxonomy" id="747"/>
    <lineage>
        <taxon>Bacteria</taxon>
        <taxon>Pseudomonadati</taxon>
        <taxon>Pseudomonadota</taxon>
        <taxon>Gammaproteobacteria</taxon>
        <taxon>Pasteurellales</taxon>
        <taxon>Pasteurellaceae</taxon>
        <taxon>Pasteurella</taxon>
    </lineage>
</organism>
<evidence type="ECO:0000256" key="4">
    <source>
        <dbReference type="ARBA" id="ARBA00023136"/>
    </source>
</evidence>
<sequence length="152" mass="16939">MEWFSTWSLWHWLILGFVLLIAELVIPGVFLLWWGLAAIVIAGVMALIPSLSLTVLAISYAILAIILSVSWWKYQHGQDKSDQLHSSLNQRDHAMLGTRGTVQEIAANGIGRGHFGDTTWRIQGTDLQVGDLVEVHQVDGITLKVKKVKKVN</sequence>
<feature type="domain" description="NfeD-like C-terminal" evidence="6">
    <location>
        <begin position="93"/>
        <end position="147"/>
    </location>
</feature>
<keyword evidence="3 5" id="KW-1133">Transmembrane helix</keyword>
<gene>
    <name evidence="7" type="ORF">NM948_08435</name>
</gene>
<evidence type="ECO:0000259" key="6">
    <source>
        <dbReference type="Pfam" id="PF01957"/>
    </source>
</evidence>
<evidence type="ECO:0000256" key="2">
    <source>
        <dbReference type="ARBA" id="ARBA00022692"/>
    </source>
</evidence>
<dbReference type="Gene3D" id="2.40.50.140">
    <property type="entry name" value="Nucleic acid-binding proteins"/>
    <property type="match status" value="1"/>
</dbReference>
<comment type="caution">
    <text evidence="7">The sequence shown here is derived from an EMBL/GenBank/DDBJ whole genome shotgun (WGS) entry which is preliminary data.</text>
</comment>
<comment type="subcellular location">
    <subcellularLocation>
        <location evidence="1">Membrane</location>
        <topology evidence="1">Multi-pass membrane protein</topology>
    </subcellularLocation>
</comment>
<dbReference type="InterPro" id="IPR002810">
    <property type="entry name" value="NfeD-like_C"/>
</dbReference>
<dbReference type="PANTHER" id="PTHR33507:SF3">
    <property type="entry name" value="INNER MEMBRANE PROTEIN YBBJ"/>
    <property type="match status" value="1"/>
</dbReference>
<dbReference type="Proteomes" id="UP001145481">
    <property type="component" value="Unassembled WGS sequence"/>
</dbReference>
<proteinExistence type="predicted"/>
<keyword evidence="2 5" id="KW-0812">Transmembrane</keyword>
<dbReference type="InterPro" id="IPR012340">
    <property type="entry name" value="NA-bd_OB-fold"/>
</dbReference>
<dbReference type="RefSeq" id="WP_151249164.1">
    <property type="nucleotide sequence ID" value="NZ_JADMLI010000011.1"/>
</dbReference>